<dbReference type="EMBL" id="QOCE01000007">
    <property type="protein sequence ID" value="RBW61085.1"/>
    <property type="molecule type" value="Genomic_DNA"/>
</dbReference>
<sequence>MSETAQSGHDGPYAAPIEVRGHAVKPEWIDYNGHMNVGYYGVAFDLALEEMVGDHLGIGEVYVNSAGAGPYMIQSHIQFQRELLDGDQFYFHFRLLDHDHKRLHYFGQMFAEKDDVLCATQEGMIMNVSQATGRGADYPDWVVARLAQMLADHKALDPAPQVANPIGIRRKI</sequence>
<organism evidence="1 2">
    <name type="scientific">Phaeobacter gallaeciensis</name>
    <dbReference type="NCBI Taxonomy" id="60890"/>
    <lineage>
        <taxon>Bacteria</taxon>
        <taxon>Pseudomonadati</taxon>
        <taxon>Pseudomonadota</taxon>
        <taxon>Alphaproteobacteria</taxon>
        <taxon>Rhodobacterales</taxon>
        <taxon>Roseobacteraceae</taxon>
        <taxon>Phaeobacter</taxon>
    </lineage>
</organism>
<evidence type="ECO:0000313" key="2">
    <source>
        <dbReference type="Proteomes" id="UP000252706"/>
    </source>
</evidence>
<dbReference type="CDD" id="cd00586">
    <property type="entry name" value="4HBT"/>
    <property type="match status" value="1"/>
</dbReference>
<protein>
    <submittedName>
        <fullName evidence="1">Thioesterase</fullName>
    </submittedName>
</protein>
<name>A0A366X7P7_9RHOB</name>
<dbReference type="Gene3D" id="3.10.129.10">
    <property type="entry name" value="Hotdog Thioesterase"/>
    <property type="match status" value="1"/>
</dbReference>
<reference evidence="1 2" key="1">
    <citation type="submission" date="2018-07" db="EMBL/GenBank/DDBJ databases">
        <title>Modular assembly of carbohydrate-degrading microbial communities in the ocean.</title>
        <authorList>
            <person name="Enke T.N."/>
            <person name="Datta M.S."/>
            <person name="Schwartzman J.A."/>
            <person name="Cermak N."/>
            <person name="Schmitz D.A."/>
            <person name="Barrere J."/>
            <person name="Cordero O.X."/>
        </authorList>
    </citation>
    <scope>NUCLEOTIDE SEQUENCE [LARGE SCALE GENOMIC DNA]</scope>
    <source>
        <strain evidence="1 2">C3M10</strain>
    </source>
</reference>
<dbReference type="RefSeq" id="WP_113821939.1">
    <property type="nucleotide sequence ID" value="NZ_QOCE01000007.1"/>
</dbReference>
<proteinExistence type="predicted"/>
<accession>A0A366X7P7</accession>
<gene>
    <name evidence="1" type="ORF">DS909_02865</name>
</gene>
<dbReference type="Pfam" id="PF13279">
    <property type="entry name" value="4HBT_2"/>
    <property type="match status" value="1"/>
</dbReference>
<evidence type="ECO:0000313" key="1">
    <source>
        <dbReference type="EMBL" id="RBW61085.1"/>
    </source>
</evidence>
<dbReference type="OrthoDB" id="9803287at2"/>
<dbReference type="InterPro" id="IPR029069">
    <property type="entry name" value="HotDog_dom_sf"/>
</dbReference>
<dbReference type="AlphaFoldDB" id="A0A366X7P7"/>
<comment type="caution">
    <text evidence="1">The sequence shown here is derived from an EMBL/GenBank/DDBJ whole genome shotgun (WGS) entry which is preliminary data.</text>
</comment>
<dbReference type="Proteomes" id="UP000252706">
    <property type="component" value="Unassembled WGS sequence"/>
</dbReference>
<dbReference type="SUPFAM" id="SSF54637">
    <property type="entry name" value="Thioesterase/thiol ester dehydrase-isomerase"/>
    <property type="match status" value="1"/>
</dbReference>